<evidence type="ECO:0000313" key="1">
    <source>
        <dbReference type="EMBL" id="MBH5385253.1"/>
    </source>
</evidence>
<evidence type="ECO:0008006" key="3">
    <source>
        <dbReference type="Google" id="ProtNLM"/>
    </source>
</evidence>
<protein>
    <recommendedName>
        <fullName evidence="3">Lipoprotein</fullName>
    </recommendedName>
</protein>
<sequence length="130" mass="13926">MASSVFATLVLSGCGGQSVCADGEVLKTVKKLFDQQQFGQFIQASPTIFVVQEESATLASVDKEGGKSLCSVLVQLDILEMSRFTGTSDADLAKMKQEAPKRGLPLTKDYLVNYTVQPMASGQNFVTVLP</sequence>
<evidence type="ECO:0000313" key="2">
    <source>
        <dbReference type="Proteomes" id="UP001194539"/>
    </source>
</evidence>
<accession>A0ABS0NW65</accession>
<proteinExistence type="predicted"/>
<name>A0ABS0NW65_9BRAD</name>
<reference evidence="1 2" key="1">
    <citation type="submission" date="2020-07" db="EMBL/GenBank/DDBJ databases">
        <title>Bradyrhizobium diversity isolated from nodules of indigenous legumes of Western Australia.</title>
        <authorList>
            <person name="Klepa M.S."/>
        </authorList>
    </citation>
    <scope>NUCLEOTIDE SEQUENCE [LARGE SCALE GENOMIC DNA]</scope>
    <source>
        <strain evidence="1 2">CNPSo 4019</strain>
    </source>
</reference>
<keyword evidence="2" id="KW-1185">Reference proteome</keyword>
<organism evidence="1 2">
    <name type="scientific">Bradyrhizobium diversitatis</name>
    <dbReference type="NCBI Taxonomy" id="2755406"/>
    <lineage>
        <taxon>Bacteria</taxon>
        <taxon>Pseudomonadati</taxon>
        <taxon>Pseudomonadota</taxon>
        <taxon>Alphaproteobacteria</taxon>
        <taxon>Hyphomicrobiales</taxon>
        <taxon>Nitrobacteraceae</taxon>
        <taxon>Bradyrhizobium</taxon>
    </lineage>
</organism>
<dbReference type="EMBL" id="JACEGD010000003">
    <property type="protein sequence ID" value="MBH5385253.1"/>
    <property type="molecule type" value="Genomic_DNA"/>
</dbReference>
<dbReference type="RefSeq" id="WP_197964957.1">
    <property type="nucleotide sequence ID" value="NZ_JACEGD010000003.1"/>
</dbReference>
<comment type="caution">
    <text evidence="1">The sequence shown here is derived from an EMBL/GenBank/DDBJ whole genome shotgun (WGS) entry which is preliminary data.</text>
</comment>
<gene>
    <name evidence="1" type="ORF">H1B27_03040</name>
</gene>
<dbReference type="Proteomes" id="UP001194539">
    <property type="component" value="Unassembled WGS sequence"/>
</dbReference>